<keyword evidence="1" id="KW-1133">Transmembrane helix</keyword>
<feature type="transmembrane region" description="Helical" evidence="1">
    <location>
        <begin position="14"/>
        <end position="31"/>
    </location>
</feature>
<dbReference type="AlphaFoldDB" id="A0A3M7SI42"/>
<evidence type="ECO:0000256" key="1">
    <source>
        <dbReference type="SAM" id="Phobius"/>
    </source>
</evidence>
<name>A0A3M7SI42_BRAPC</name>
<keyword evidence="3" id="KW-1185">Reference proteome</keyword>
<comment type="caution">
    <text evidence="2">The sequence shown here is derived from an EMBL/GenBank/DDBJ whole genome shotgun (WGS) entry which is preliminary data.</text>
</comment>
<dbReference type="EMBL" id="REGN01001329">
    <property type="protein sequence ID" value="RNA35399.1"/>
    <property type="molecule type" value="Genomic_DNA"/>
</dbReference>
<organism evidence="2 3">
    <name type="scientific">Brachionus plicatilis</name>
    <name type="common">Marine rotifer</name>
    <name type="synonym">Brachionus muelleri</name>
    <dbReference type="NCBI Taxonomy" id="10195"/>
    <lineage>
        <taxon>Eukaryota</taxon>
        <taxon>Metazoa</taxon>
        <taxon>Spiralia</taxon>
        <taxon>Gnathifera</taxon>
        <taxon>Rotifera</taxon>
        <taxon>Eurotatoria</taxon>
        <taxon>Monogononta</taxon>
        <taxon>Pseudotrocha</taxon>
        <taxon>Ploima</taxon>
        <taxon>Brachionidae</taxon>
        <taxon>Brachionus</taxon>
    </lineage>
</organism>
<evidence type="ECO:0000313" key="3">
    <source>
        <dbReference type="Proteomes" id="UP000276133"/>
    </source>
</evidence>
<evidence type="ECO:0000313" key="2">
    <source>
        <dbReference type="EMBL" id="RNA35399.1"/>
    </source>
</evidence>
<accession>A0A3M7SI42</accession>
<gene>
    <name evidence="2" type="ORF">BpHYR1_023066</name>
</gene>
<sequence>MLLKRKKKIKRKNFLMKIFLLRMTFILMWLTRKNLKVIR</sequence>
<dbReference type="Proteomes" id="UP000276133">
    <property type="component" value="Unassembled WGS sequence"/>
</dbReference>
<keyword evidence="1" id="KW-0812">Transmembrane</keyword>
<reference evidence="2 3" key="1">
    <citation type="journal article" date="2018" name="Sci. Rep.">
        <title>Genomic signatures of local adaptation to the degree of environmental predictability in rotifers.</title>
        <authorList>
            <person name="Franch-Gras L."/>
            <person name="Hahn C."/>
            <person name="Garcia-Roger E.M."/>
            <person name="Carmona M.J."/>
            <person name="Serra M."/>
            <person name="Gomez A."/>
        </authorList>
    </citation>
    <scope>NUCLEOTIDE SEQUENCE [LARGE SCALE GENOMIC DNA]</scope>
    <source>
        <strain evidence="2">HYR1</strain>
    </source>
</reference>
<keyword evidence="1" id="KW-0472">Membrane</keyword>
<proteinExistence type="predicted"/>
<protein>
    <submittedName>
        <fullName evidence="2">Uncharacterized protein</fullName>
    </submittedName>
</protein>